<name>A0A6N7PEY7_9BACT</name>
<comment type="caution">
    <text evidence="1">The sequence shown here is derived from an EMBL/GenBank/DDBJ whole genome shotgun (WGS) entry which is preliminary data.</text>
</comment>
<keyword evidence="2" id="KW-1185">Reference proteome</keyword>
<protein>
    <submittedName>
        <fullName evidence="1">Uncharacterized protein</fullName>
    </submittedName>
</protein>
<organism evidence="1 2">
    <name type="scientific">Polyangium spumosum</name>
    <dbReference type="NCBI Taxonomy" id="889282"/>
    <lineage>
        <taxon>Bacteria</taxon>
        <taxon>Pseudomonadati</taxon>
        <taxon>Myxococcota</taxon>
        <taxon>Polyangia</taxon>
        <taxon>Polyangiales</taxon>
        <taxon>Polyangiaceae</taxon>
        <taxon>Polyangium</taxon>
    </lineage>
</organism>
<gene>
    <name evidence="1" type="ORF">GF068_01210</name>
</gene>
<dbReference type="AlphaFoldDB" id="A0A6N7PEY7"/>
<dbReference type="Proteomes" id="UP000440224">
    <property type="component" value="Unassembled WGS sequence"/>
</dbReference>
<reference evidence="1 2" key="1">
    <citation type="submission" date="2019-10" db="EMBL/GenBank/DDBJ databases">
        <title>A soil myxobacterium in the family Polyangiaceae.</title>
        <authorList>
            <person name="Li Y."/>
            <person name="Wang J."/>
        </authorList>
    </citation>
    <scope>NUCLEOTIDE SEQUENCE [LARGE SCALE GENOMIC DNA]</scope>
    <source>
        <strain evidence="1 2">DSM 14734</strain>
    </source>
</reference>
<sequence>MAYRMEDLIRGSMRGGLIFGYVPASQEHTSPAMYKAALSAELSRMKAAGLAAETCISTELEELDEARLAPGITLCGLVPDRVGPQELERILRCVKNDDRPFFSRRFRADPTKHRPKPSTLAQVQRTTLFELFPEVHQDFVLFISHEPRVAELLRLSVHASSPLFDYRHHYRMIDLP</sequence>
<dbReference type="OrthoDB" id="5512774at2"/>
<evidence type="ECO:0000313" key="1">
    <source>
        <dbReference type="EMBL" id="MRG90549.1"/>
    </source>
</evidence>
<evidence type="ECO:0000313" key="2">
    <source>
        <dbReference type="Proteomes" id="UP000440224"/>
    </source>
</evidence>
<accession>A0A6N7PEY7</accession>
<dbReference type="EMBL" id="WJIE01000001">
    <property type="protein sequence ID" value="MRG90549.1"/>
    <property type="molecule type" value="Genomic_DNA"/>
</dbReference>
<proteinExistence type="predicted"/>
<dbReference type="RefSeq" id="WP_153817451.1">
    <property type="nucleotide sequence ID" value="NZ_WJIE01000001.1"/>
</dbReference>